<keyword evidence="6" id="KW-1185">Reference proteome</keyword>
<dbReference type="InterPro" id="IPR057666">
    <property type="entry name" value="DrpA_SLOG"/>
</dbReference>
<dbReference type="InterPro" id="IPR041614">
    <property type="entry name" value="DprA_WH"/>
</dbReference>
<feature type="domain" description="Smf/DprA SLOG" evidence="3">
    <location>
        <begin position="114"/>
        <end position="323"/>
    </location>
</feature>
<dbReference type="Gene3D" id="3.40.50.450">
    <property type="match status" value="1"/>
</dbReference>
<organism evidence="5 6">
    <name type="scientific">Thermogemmatispora aurantia</name>
    <dbReference type="NCBI Taxonomy" id="2045279"/>
    <lineage>
        <taxon>Bacteria</taxon>
        <taxon>Bacillati</taxon>
        <taxon>Chloroflexota</taxon>
        <taxon>Ktedonobacteria</taxon>
        <taxon>Thermogemmatisporales</taxon>
        <taxon>Thermogemmatisporaceae</taxon>
        <taxon>Thermogemmatispora</taxon>
    </lineage>
</organism>
<protein>
    <submittedName>
        <fullName evidence="5">DNA processing protein DprA</fullName>
    </submittedName>
</protein>
<reference evidence="5 6" key="1">
    <citation type="journal article" date="2019" name="Int. J. Syst. Evol. Microbiol.">
        <title>Thermogemmatispora aurantia sp. nov. and Thermogemmatispora argillosa sp. nov., within the class Ktedonobacteria, and emended description of the genus Thermogemmatispora.</title>
        <authorList>
            <person name="Zheng Y."/>
            <person name="Wang C.M."/>
            <person name="Sakai Y."/>
            <person name="Abe K."/>
            <person name="Yokota A."/>
            <person name="Yabe S."/>
        </authorList>
    </citation>
    <scope>NUCLEOTIDE SEQUENCE [LARGE SCALE GENOMIC DNA]</scope>
    <source>
        <strain evidence="5 6">A1-2</strain>
    </source>
</reference>
<evidence type="ECO:0000313" key="6">
    <source>
        <dbReference type="Proteomes" id="UP000334820"/>
    </source>
</evidence>
<evidence type="ECO:0000259" key="3">
    <source>
        <dbReference type="Pfam" id="PF02481"/>
    </source>
</evidence>
<dbReference type="InterPro" id="IPR003488">
    <property type="entry name" value="DprA"/>
</dbReference>
<dbReference type="EMBL" id="BKZV01000001">
    <property type="protein sequence ID" value="GER82543.1"/>
    <property type="molecule type" value="Genomic_DNA"/>
</dbReference>
<evidence type="ECO:0000256" key="1">
    <source>
        <dbReference type="ARBA" id="ARBA00006525"/>
    </source>
</evidence>
<feature type="domain" description="DprA winged helix" evidence="4">
    <location>
        <begin position="340"/>
        <end position="388"/>
    </location>
</feature>
<dbReference type="Gene3D" id="1.10.10.10">
    <property type="entry name" value="Winged helix-like DNA-binding domain superfamily/Winged helix DNA-binding domain"/>
    <property type="match status" value="1"/>
</dbReference>
<dbReference type="PANTHER" id="PTHR43022:SF1">
    <property type="entry name" value="PROTEIN SMF"/>
    <property type="match status" value="1"/>
</dbReference>
<dbReference type="Pfam" id="PF17782">
    <property type="entry name" value="WHD_DprA"/>
    <property type="match status" value="1"/>
</dbReference>
<proteinExistence type="inferred from homology"/>
<dbReference type="RefSeq" id="WP_151727384.1">
    <property type="nucleotide sequence ID" value="NZ_BKZV01000001.1"/>
</dbReference>
<dbReference type="SUPFAM" id="SSF46785">
    <property type="entry name" value="Winged helix' DNA-binding domain"/>
    <property type="match status" value="1"/>
</dbReference>
<comment type="similarity">
    <text evidence="1">Belongs to the DprA/Smf family.</text>
</comment>
<dbReference type="InterPro" id="IPR036388">
    <property type="entry name" value="WH-like_DNA-bd_sf"/>
</dbReference>
<dbReference type="GO" id="GO:0009294">
    <property type="term" value="P:DNA-mediated transformation"/>
    <property type="evidence" value="ECO:0007669"/>
    <property type="project" value="InterPro"/>
</dbReference>
<feature type="region of interest" description="Disordered" evidence="2">
    <location>
        <begin position="1"/>
        <end position="32"/>
    </location>
</feature>
<dbReference type="InterPro" id="IPR036390">
    <property type="entry name" value="WH_DNA-bd_sf"/>
</dbReference>
<dbReference type="Pfam" id="PF02481">
    <property type="entry name" value="DNA_processg_A"/>
    <property type="match status" value="1"/>
</dbReference>
<evidence type="ECO:0000259" key="4">
    <source>
        <dbReference type="Pfam" id="PF17782"/>
    </source>
</evidence>
<gene>
    <name evidence="5" type="ORF">KTAU_11800</name>
</gene>
<name>A0A5J4K4W3_9CHLR</name>
<evidence type="ECO:0000256" key="2">
    <source>
        <dbReference type="SAM" id="MobiDB-lite"/>
    </source>
</evidence>
<dbReference type="SUPFAM" id="SSF102405">
    <property type="entry name" value="MCP/YpsA-like"/>
    <property type="match status" value="1"/>
</dbReference>
<accession>A0A5J4K4W3</accession>
<dbReference type="NCBIfam" id="TIGR00732">
    <property type="entry name" value="dprA"/>
    <property type="match status" value="1"/>
</dbReference>
<evidence type="ECO:0000313" key="5">
    <source>
        <dbReference type="EMBL" id="GER82543.1"/>
    </source>
</evidence>
<comment type="caution">
    <text evidence="5">The sequence shown here is derived from an EMBL/GenBank/DDBJ whole genome shotgun (WGS) entry which is preliminary data.</text>
</comment>
<dbReference type="PANTHER" id="PTHR43022">
    <property type="entry name" value="PROTEIN SMF"/>
    <property type="match status" value="1"/>
</dbReference>
<dbReference type="Proteomes" id="UP000334820">
    <property type="component" value="Unassembled WGS sequence"/>
</dbReference>
<dbReference type="AlphaFoldDB" id="A0A5J4K4W3"/>
<sequence>MSDTTDDTTSDSARVPLQTSTPASPGGFSRTPLSEEERSYWVAFSRIRGIGPASFKKLLTFFHGELSAAWKAGRTELLSAGLHTRLVESLLRQRTLIAPEEELARLQRLDIEALTPRDQLYPPALRRLNDAPPVLYLRGQLSPNDQCALAIVGTRRMSAYGKLVTEHLAAELARHGVTIVSGLAVGIDTAAHTAALATGGRTIAVLACGLDVLYPGSNVNLARRIVSSGQGALLSEYPPGTYPDSGNFPARNRIIAGLALGVVVTEAPQKSGALITARHALEAGRDVFAVPGNMFSRGSEGVNRLIRDGAHLITSVQDILDALNLFTVSQCLELQQALLEDPVERQLLALLNHEPRHIDELTRASGLPSSRVAATLLTLELKGMIKQVGAMYYVLAR</sequence>